<evidence type="ECO:0000256" key="5">
    <source>
        <dbReference type="ARBA" id="ARBA00023134"/>
    </source>
</evidence>
<keyword evidence="7" id="KW-0807">Transducer</keyword>
<feature type="binding site" evidence="9">
    <location>
        <begin position="235"/>
        <end position="239"/>
    </location>
    <ligand>
        <name>GTP</name>
        <dbReference type="ChEBI" id="CHEBI:37565"/>
    </ligand>
</feature>
<dbReference type="PRINTS" id="PR00318">
    <property type="entry name" value="GPROTEINA"/>
</dbReference>
<dbReference type="AlphaFoldDB" id="X6N404"/>
<feature type="compositionally biased region" description="Basic and acidic residues" evidence="11">
    <location>
        <begin position="11"/>
        <end position="27"/>
    </location>
</feature>
<keyword evidence="6" id="KW-0564">Palmitate</keyword>
<dbReference type="OrthoDB" id="5817230at2759"/>
<dbReference type="Pfam" id="PF00503">
    <property type="entry name" value="G-alpha"/>
    <property type="match status" value="1"/>
</dbReference>
<keyword evidence="5 9" id="KW-0342">GTP-binding</keyword>
<evidence type="ECO:0000256" key="4">
    <source>
        <dbReference type="ARBA" id="ARBA00022842"/>
    </source>
</evidence>
<evidence type="ECO:0000256" key="3">
    <source>
        <dbReference type="ARBA" id="ARBA00022741"/>
    </source>
</evidence>
<dbReference type="Gene3D" id="1.10.400.10">
    <property type="entry name" value="GI Alpha 1, domain 2-like"/>
    <property type="match status" value="1"/>
</dbReference>
<comment type="caution">
    <text evidence="12">The sequence shown here is derived from an EMBL/GenBank/DDBJ whole genome shotgun (WGS) entry which is preliminary data.</text>
</comment>
<evidence type="ECO:0000256" key="11">
    <source>
        <dbReference type="SAM" id="MobiDB-lite"/>
    </source>
</evidence>
<feature type="binding site" evidence="10">
    <location>
        <position position="44"/>
    </location>
    <ligand>
        <name>Mg(2+)</name>
        <dbReference type="ChEBI" id="CHEBI:18420"/>
    </ligand>
</feature>
<evidence type="ECO:0000256" key="9">
    <source>
        <dbReference type="PIRSR" id="PIRSR601019-1"/>
    </source>
</evidence>
<keyword evidence="4 10" id="KW-0460">Magnesium</keyword>
<evidence type="ECO:0000256" key="6">
    <source>
        <dbReference type="ARBA" id="ARBA00023139"/>
    </source>
</evidence>
<protein>
    <submittedName>
        <fullName evidence="12">Guanine nucleotide-binding protein alpha-3 subunit</fullName>
    </submittedName>
</protein>
<name>X6N404_RETFI</name>
<dbReference type="SUPFAM" id="SSF52540">
    <property type="entry name" value="P-loop containing nucleoside triphosphate hydrolases"/>
    <property type="match status" value="1"/>
</dbReference>
<evidence type="ECO:0000256" key="8">
    <source>
        <dbReference type="ARBA" id="ARBA00023288"/>
    </source>
</evidence>
<evidence type="ECO:0000256" key="2">
    <source>
        <dbReference type="ARBA" id="ARBA00022723"/>
    </source>
</evidence>
<organism evidence="12 13">
    <name type="scientific">Reticulomyxa filosa</name>
    <dbReference type="NCBI Taxonomy" id="46433"/>
    <lineage>
        <taxon>Eukaryota</taxon>
        <taxon>Sar</taxon>
        <taxon>Rhizaria</taxon>
        <taxon>Retaria</taxon>
        <taxon>Foraminifera</taxon>
        <taxon>Monothalamids</taxon>
        <taxon>Reticulomyxidae</taxon>
        <taxon>Reticulomyxa</taxon>
    </lineage>
</organism>
<dbReference type="GO" id="GO:0031683">
    <property type="term" value="F:G-protein beta/gamma-subunit complex binding"/>
    <property type="evidence" value="ECO:0007669"/>
    <property type="project" value="InterPro"/>
</dbReference>
<evidence type="ECO:0000313" key="13">
    <source>
        <dbReference type="Proteomes" id="UP000023152"/>
    </source>
</evidence>
<gene>
    <name evidence="12" type="ORF">RFI_16196</name>
</gene>
<evidence type="ECO:0000256" key="7">
    <source>
        <dbReference type="ARBA" id="ARBA00023224"/>
    </source>
</evidence>
<feature type="region of interest" description="Disordered" evidence="11">
    <location>
        <begin position="1"/>
        <end position="27"/>
    </location>
</feature>
<dbReference type="PROSITE" id="PS51882">
    <property type="entry name" value="G_ALPHA"/>
    <property type="match status" value="1"/>
</dbReference>
<evidence type="ECO:0000256" key="10">
    <source>
        <dbReference type="PIRSR" id="PIRSR601019-2"/>
    </source>
</evidence>
<dbReference type="FunFam" id="3.40.50.300:FF:003800">
    <property type="entry name" value="Guanine nucleotide-binding protein G(k) subunit alpha"/>
    <property type="match status" value="1"/>
</dbReference>
<dbReference type="GO" id="GO:0001664">
    <property type="term" value="F:G protein-coupled receptor binding"/>
    <property type="evidence" value="ECO:0007669"/>
    <property type="project" value="TreeGrafter"/>
</dbReference>
<dbReference type="GO" id="GO:0007188">
    <property type="term" value="P:adenylate cyclase-modulating G protein-coupled receptor signaling pathway"/>
    <property type="evidence" value="ECO:0007669"/>
    <property type="project" value="TreeGrafter"/>
</dbReference>
<keyword evidence="8" id="KW-0449">Lipoprotein</keyword>
<keyword evidence="13" id="KW-1185">Reference proteome</keyword>
<dbReference type="GO" id="GO:0005525">
    <property type="term" value="F:GTP binding"/>
    <property type="evidence" value="ECO:0007669"/>
    <property type="project" value="UniProtKB-KW"/>
</dbReference>
<keyword evidence="3 9" id="KW-0547">Nucleotide-binding</keyword>
<reference evidence="12 13" key="1">
    <citation type="journal article" date="2013" name="Curr. Biol.">
        <title>The Genome of the Foraminiferan Reticulomyxa filosa.</title>
        <authorList>
            <person name="Glockner G."/>
            <person name="Hulsmann N."/>
            <person name="Schleicher M."/>
            <person name="Noegel A.A."/>
            <person name="Eichinger L."/>
            <person name="Gallinger C."/>
            <person name="Pawlowski J."/>
            <person name="Sierra R."/>
            <person name="Euteneuer U."/>
            <person name="Pillet L."/>
            <person name="Moustafa A."/>
            <person name="Platzer M."/>
            <person name="Groth M."/>
            <person name="Szafranski K."/>
            <person name="Schliwa M."/>
        </authorList>
    </citation>
    <scope>NUCLEOTIDE SEQUENCE [LARGE SCALE GENOMIC DNA]</scope>
</reference>
<evidence type="ECO:0000313" key="12">
    <source>
        <dbReference type="EMBL" id="ETO21010.1"/>
    </source>
</evidence>
<accession>X6N404</accession>
<keyword evidence="2 10" id="KW-0479">Metal-binding</keyword>
<dbReference type="SMART" id="SM00275">
    <property type="entry name" value="G_alpha"/>
    <property type="match status" value="1"/>
</dbReference>
<dbReference type="EMBL" id="ASPP01012021">
    <property type="protein sequence ID" value="ETO21010.1"/>
    <property type="molecule type" value="Genomic_DNA"/>
</dbReference>
<dbReference type="InterPro" id="IPR027417">
    <property type="entry name" value="P-loop_NTPase"/>
</dbReference>
<dbReference type="Gene3D" id="3.40.50.300">
    <property type="entry name" value="P-loop containing nucleotide triphosphate hydrolases"/>
    <property type="match status" value="1"/>
</dbReference>
<feature type="binding site" evidence="10">
    <location>
        <position position="216"/>
    </location>
    <ligand>
        <name>Mg(2+)</name>
        <dbReference type="ChEBI" id="CHEBI:18420"/>
    </ligand>
</feature>
<dbReference type="InterPro" id="IPR011025">
    <property type="entry name" value="GproteinA_insert"/>
</dbReference>
<keyword evidence="1" id="KW-0519">Myristate</keyword>
<dbReference type="PANTHER" id="PTHR10218">
    <property type="entry name" value="GTP-BINDING PROTEIN ALPHA SUBUNIT"/>
    <property type="match status" value="1"/>
</dbReference>
<dbReference type="GO" id="GO:0005737">
    <property type="term" value="C:cytoplasm"/>
    <property type="evidence" value="ECO:0007669"/>
    <property type="project" value="TreeGrafter"/>
</dbReference>
<feature type="binding site" evidence="9">
    <location>
        <begin position="185"/>
        <end position="186"/>
    </location>
    <ligand>
        <name>GTP</name>
        <dbReference type="ChEBI" id="CHEBI:37565"/>
    </ligand>
</feature>
<dbReference type="SUPFAM" id="SSF47895">
    <property type="entry name" value="Transducin (alpha subunit), insertion domain"/>
    <property type="match status" value="1"/>
</dbReference>
<dbReference type="GO" id="GO:0005834">
    <property type="term" value="C:heterotrimeric G-protein complex"/>
    <property type="evidence" value="ECO:0007669"/>
    <property type="project" value="TreeGrafter"/>
</dbReference>
<dbReference type="GO" id="GO:0046872">
    <property type="term" value="F:metal ion binding"/>
    <property type="evidence" value="ECO:0007669"/>
    <property type="project" value="UniProtKB-KW"/>
</dbReference>
<evidence type="ECO:0000256" key="1">
    <source>
        <dbReference type="ARBA" id="ARBA00022707"/>
    </source>
</evidence>
<proteinExistence type="predicted"/>
<feature type="binding site" evidence="9">
    <location>
        <begin position="312"/>
        <end position="315"/>
    </location>
    <ligand>
        <name>GTP</name>
        <dbReference type="ChEBI" id="CHEBI:37565"/>
    </ligand>
</feature>
<dbReference type="CDD" id="cd00066">
    <property type="entry name" value="G-alpha"/>
    <property type="match status" value="1"/>
</dbReference>
<dbReference type="GO" id="GO:0003924">
    <property type="term" value="F:GTPase activity"/>
    <property type="evidence" value="ECO:0007669"/>
    <property type="project" value="InterPro"/>
</dbReference>
<dbReference type="PANTHER" id="PTHR10218:SF302">
    <property type="entry name" value="GUANINE NUCLEOTIDE-BINDING PROTEIN ALPHA-5 SUBUNIT"/>
    <property type="match status" value="1"/>
</dbReference>
<dbReference type="InterPro" id="IPR001019">
    <property type="entry name" value="Gprotein_alpha_su"/>
</dbReference>
<dbReference type="Proteomes" id="UP000023152">
    <property type="component" value="Unassembled WGS sequence"/>
</dbReference>
<sequence>MGGCMSDSQDTTDRNVEREIEKDKKQDTRAHKLLLLGAGGSGKSTFFKQLKAIHGEGHNDREKEGFKRQIHGQVVESIQLLIRQCKTVTKDPLPGIKDEDDEPFGNDDLDDARLSNSLKVEMTETEIAQFKIAKEFDQSCQYLLEIHGSRSALTEQLVTHVKSLWNECPAIQAMFEHRNKIGIPDSSAFFFNDIERIGRSDYTPDHKDIVLARYRTTGMTEKEFHIKDAVFKVLDVGGQRNERKKWIHFFDGVTAVLFVVSLTCYDEVPFEDVTDLAADVTLMNSMLESIKVFEDTLDFECFQKTGFILFFNKADLMQEKIKRVPITNAFPNYKGPQEFKPSVDYISKYFLSLNRVPEREMLLRFFFEYVLFVNYW</sequence>